<dbReference type="InterPro" id="IPR003615">
    <property type="entry name" value="HNH_nuc"/>
</dbReference>
<name>A0A6J5LFW8_9CAUD</name>
<dbReference type="EMBL" id="LR796270">
    <property type="protein sequence ID" value="CAB4133474.1"/>
    <property type="molecule type" value="Genomic_DNA"/>
</dbReference>
<protein>
    <submittedName>
        <fullName evidence="1">HNHc domain containing protein</fullName>
    </submittedName>
</protein>
<evidence type="ECO:0000313" key="1">
    <source>
        <dbReference type="EMBL" id="CAB4133474.1"/>
    </source>
</evidence>
<dbReference type="CDD" id="cd00085">
    <property type="entry name" value="HNHc"/>
    <property type="match status" value="1"/>
</dbReference>
<organism evidence="1">
    <name type="scientific">uncultured Caudovirales phage</name>
    <dbReference type="NCBI Taxonomy" id="2100421"/>
    <lineage>
        <taxon>Viruses</taxon>
        <taxon>Duplodnaviria</taxon>
        <taxon>Heunggongvirae</taxon>
        <taxon>Uroviricota</taxon>
        <taxon>Caudoviricetes</taxon>
        <taxon>Peduoviridae</taxon>
        <taxon>Maltschvirus</taxon>
        <taxon>Maltschvirus maltsch</taxon>
    </lineage>
</organism>
<sequence>MNIYHTHHIIPKHAGGTDEPSNLIKLTVEEHAEAHRILFEKYGRKEDELAWKGLSGHIGKEELIIELIKHVNTGRKHSIETNEKKSKSLLGKSLDDLHSKEKAEEIRNKLRKPKTQEHKKNLSISKIGHKQSPETINKRVNKLTKKYKIIDPNGNIYLIKGLNNFCRQYNLDRSAMAKVSRGIHKHHRGWICEKN</sequence>
<dbReference type="InterPro" id="IPR036388">
    <property type="entry name" value="WH-like_DNA-bd_sf"/>
</dbReference>
<proteinExistence type="predicted"/>
<reference evidence="1" key="1">
    <citation type="submission" date="2020-04" db="EMBL/GenBank/DDBJ databases">
        <authorList>
            <person name="Chiriac C."/>
            <person name="Salcher M."/>
            <person name="Ghai R."/>
            <person name="Kavagutti S V."/>
        </authorList>
    </citation>
    <scope>NUCLEOTIDE SEQUENCE</scope>
</reference>
<accession>A0A6J5LFW8</accession>
<gene>
    <name evidence="1" type="ORF">UFOVP250_199</name>
</gene>
<dbReference type="Gene3D" id="1.10.10.10">
    <property type="entry name" value="Winged helix-like DNA-binding domain superfamily/Winged helix DNA-binding domain"/>
    <property type="match status" value="1"/>
</dbReference>